<dbReference type="Pfam" id="PF07690">
    <property type="entry name" value="MFS_1"/>
    <property type="match status" value="1"/>
</dbReference>
<feature type="transmembrane region" description="Helical" evidence="6">
    <location>
        <begin position="225"/>
        <end position="244"/>
    </location>
</feature>
<feature type="transmembrane region" description="Helical" evidence="6">
    <location>
        <begin position="507"/>
        <end position="532"/>
    </location>
</feature>
<proteinExistence type="predicted"/>
<feature type="transmembrane region" description="Helical" evidence="6">
    <location>
        <begin position="137"/>
        <end position="156"/>
    </location>
</feature>
<keyword evidence="4 6" id="KW-0472">Membrane</keyword>
<evidence type="ECO:0000259" key="7">
    <source>
        <dbReference type="PROSITE" id="PS50850"/>
    </source>
</evidence>
<dbReference type="Proteomes" id="UP000024837">
    <property type="component" value="Unassembled WGS sequence"/>
</dbReference>
<feature type="compositionally biased region" description="Basic and acidic residues" evidence="5">
    <location>
        <begin position="46"/>
        <end position="60"/>
    </location>
</feature>
<evidence type="ECO:0000256" key="4">
    <source>
        <dbReference type="ARBA" id="ARBA00023136"/>
    </source>
</evidence>
<dbReference type="PROSITE" id="PS50850">
    <property type="entry name" value="MFS"/>
    <property type="match status" value="1"/>
</dbReference>
<feature type="transmembrane region" description="Helical" evidence="6">
    <location>
        <begin position="168"/>
        <end position="185"/>
    </location>
</feature>
<feature type="transmembrane region" description="Helical" evidence="6">
    <location>
        <begin position="256"/>
        <end position="278"/>
    </location>
</feature>
<dbReference type="InterPro" id="IPR011701">
    <property type="entry name" value="MFS"/>
</dbReference>
<feature type="domain" description="Major facilitator superfamily (MFS) profile" evidence="7">
    <location>
        <begin position="103"/>
        <end position="612"/>
    </location>
</feature>
<dbReference type="EMBL" id="KI966425">
    <property type="protein sequence ID" value="EWC45669.1"/>
    <property type="molecule type" value="Genomic_DNA"/>
</dbReference>
<feature type="transmembrane region" description="Helical" evidence="6">
    <location>
        <begin position="103"/>
        <end position="125"/>
    </location>
</feature>
<dbReference type="InterPro" id="IPR036259">
    <property type="entry name" value="MFS_trans_sf"/>
</dbReference>
<protein>
    <recommendedName>
        <fullName evidence="7">Major facilitator superfamily (MFS) profile domain-containing protein</fullName>
    </recommendedName>
</protein>
<feature type="transmembrane region" description="Helical" evidence="6">
    <location>
        <begin position="420"/>
        <end position="439"/>
    </location>
</feature>
<feature type="region of interest" description="Disordered" evidence="5">
    <location>
        <begin position="33"/>
        <end position="80"/>
    </location>
</feature>
<evidence type="ECO:0000256" key="6">
    <source>
        <dbReference type="SAM" id="Phobius"/>
    </source>
</evidence>
<dbReference type="GO" id="GO:0022857">
    <property type="term" value="F:transmembrane transporter activity"/>
    <property type="evidence" value="ECO:0007669"/>
    <property type="project" value="InterPro"/>
</dbReference>
<dbReference type="SUPFAM" id="SSF103473">
    <property type="entry name" value="MFS general substrate transporter"/>
    <property type="match status" value="1"/>
</dbReference>
<dbReference type="OrthoDB" id="4078873at2759"/>
<feature type="transmembrane region" description="Helical" evidence="6">
    <location>
        <begin position="582"/>
        <end position="604"/>
    </location>
</feature>
<evidence type="ECO:0000313" key="9">
    <source>
        <dbReference type="Proteomes" id="UP000024837"/>
    </source>
</evidence>
<feature type="transmembrane region" description="Helical" evidence="6">
    <location>
        <begin position="343"/>
        <end position="360"/>
    </location>
</feature>
<keyword evidence="3 6" id="KW-1133">Transmembrane helix</keyword>
<dbReference type="PANTHER" id="PTHR23501">
    <property type="entry name" value="MAJOR FACILITATOR SUPERFAMILY"/>
    <property type="match status" value="1"/>
</dbReference>
<organism evidence="8 9">
    <name type="scientific">Drechslerella stenobrocha 248</name>
    <dbReference type="NCBI Taxonomy" id="1043628"/>
    <lineage>
        <taxon>Eukaryota</taxon>
        <taxon>Fungi</taxon>
        <taxon>Dikarya</taxon>
        <taxon>Ascomycota</taxon>
        <taxon>Pezizomycotina</taxon>
        <taxon>Orbiliomycetes</taxon>
        <taxon>Orbiliales</taxon>
        <taxon>Orbiliaceae</taxon>
        <taxon>Drechslerella</taxon>
    </lineage>
</organism>
<dbReference type="GO" id="GO:0005886">
    <property type="term" value="C:plasma membrane"/>
    <property type="evidence" value="ECO:0007669"/>
    <property type="project" value="TreeGrafter"/>
</dbReference>
<feature type="region of interest" description="Disordered" evidence="5">
    <location>
        <begin position="1"/>
        <end position="20"/>
    </location>
</feature>
<evidence type="ECO:0000256" key="5">
    <source>
        <dbReference type="SAM" id="MobiDB-lite"/>
    </source>
</evidence>
<dbReference type="AlphaFoldDB" id="W7HR56"/>
<keyword evidence="9" id="KW-1185">Reference proteome</keyword>
<evidence type="ECO:0000256" key="1">
    <source>
        <dbReference type="ARBA" id="ARBA00004141"/>
    </source>
</evidence>
<evidence type="ECO:0000313" key="8">
    <source>
        <dbReference type="EMBL" id="EWC45669.1"/>
    </source>
</evidence>
<dbReference type="InterPro" id="IPR020846">
    <property type="entry name" value="MFS_dom"/>
</dbReference>
<dbReference type="PANTHER" id="PTHR23501:SF55">
    <property type="entry name" value="SIDEROPHORE IRON TRANSPORTER, PUTATIVE (AFU_ORTHOLOGUE AFUA_3G03440)-RELATED"/>
    <property type="match status" value="1"/>
</dbReference>
<sequence length="619" mass="67951">MKFFNNPITNPFYRDEKAPQNVEAPAIETIKSNEREERVLQPAGKDTVEICMEDKARNDPENGGIPSSPKNESADGDGSETQLGIQKMEAIATMWSKNELYAIYLWIWFGNAVLSLQNISSFSLFPYAYSDFNSHSLIPTSAVVGRIAGGVLRLLVCKVIDIWGRPEGLTVFVTIFIAGLVLFAATEGAAMYAAAYVLYQVGLNGITYIISVFVADTTSLRNRGLMYAFISSPYIITTFVSPKLAQAWLDHSTWRWGFGVFCIILPFIFLPFVAFLFVKQKAAFKAGLFTKVKSGRTFSQSLKHYAIEFDAIGMLILMVGFVLFLLPFSIAGSLPGSWARGDIIAMLTTGLALLAFFPFYEALWAPKSFIPWRLLGDRTIIGCCLTTISGFFSFFSWYLYITSFLQVVFNLDVTNAGLIANVYTVVSTLWGIPVGYLLRRTNRCKWLALLAVPFQIVGTGLMIYFRYSWQPLGYLVMCQVFIALSAGTLVVTPQVAALAVGTHGDIATILVLMNLASAVGGAMGSTVAGAIWQNTLPQKLAQGLPADLKEQVSHIVGSLTVQLSYPVGSPGRDAIVDAYGVAQQRMCIAATAIGAVTLIGVWMWRDIRLDRQQTKGTIL</sequence>
<name>W7HR56_9PEZI</name>
<feature type="transmembrane region" description="Helical" evidence="6">
    <location>
        <begin position="473"/>
        <end position="500"/>
    </location>
</feature>
<reference evidence="8 9" key="1">
    <citation type="submission" date="2013-05" db="EMBL/GenBank/DDBJ databases">
        <title>Drechslerella stenobrocha genome reveals carnivorous origination and mechanical trapping mechanism of predatory fungi.</title>
        <authorList>
            <person name="Liu X."/>
            <person name="Zhang W."/>
            <person name="Liu K."/>
        </authorList>
    </citation>
    <scope>NUCLEOTIDE SEQUENCE [LARGE SCALE GENOMIC DNA]</scope>
    <source>
        <strain evidence="8 9">248</strain>
    </source>
</reference>
<gene>
    <name evidence="8" type="ORF">DRE_05230</name>
</gene>
<comment type="subcellular location">
    <subcellularLocation>
        <location evidence="1">Membrane</location>
        <topology evidence="1">Multi-pass membrane protein</topology>
    </subcellularLocation>
</comment>
<dbReference type="Gene3D" id="1.20.1250.20">
    <property type="entry name" value="MFS general substrate transporter like domains"/>
    <property type="match status" value="2"/>
</dbReference>
<keyword evidence="2 6" id="KW-0812">Transmembrane</keyword>
<evidence type="ECO:0000256" key="3">
    <source>
        <dbReference type="ARBA" id="ARBA00022989"/>
    </source>
</evidence>
<feature type="transmembrane region" description="Helical" evidence="6">
    <location>
        <begin position="446"/>
        <end position="467"/>
    </location>
</feature>
<accession>W7HR56</accession>
<feature type="transmembrane region" description="Helical" evidence="6">
    <location>
        <begin position="380"/>
        <end position="400"/>
    </location>
</feature>
<feature type="transmembrane region" description="Helical" evidence="6">
    <location>
        <begin position="191"/>
        <end position="213"/>
    </location>
</feature>
<dbReference type="HOGENOM" id="CLU_012970_1_0_1"/>
<evidence type="ECO:0000256" key="2">
    <source>
        <dbReference type="ARBA" id="ARBA00022692"/>
    </source>
</evidence>
<feature type="transmembrane region" description="Helical" evidence="6">
    <location>
        <begin position="311"/>
        <end position="331"/>
    </location>
</feature>